<keyword evidence="2" id="KW-1185">Reference proteome</keyword>
<dbReference type="EMBL" id="LDAU01000223">
    <property type="protein sequence ID" value="KRW99076.1"/>
    <property type="molecule type" value="Genomic_DNA"/>
</dbReference>
<comment type="caution">
    <text evidence="1">The sequence shown here is derived from an EMBL/GenBank/DDBJ whole genome shotgun (WGS) entry which is preliminary data.</text>
</comment>
<accession>A0A0V0QAI1</accession>
<sequence length="246" mass="29407">MFSEACLMHLIIQDQQFNQDQRQHKNQKQEISIQNYLIYYQSSLITRSLNQIQSLQLIEDKEAPFNILNEIFVVYGGFDYLENELKTVIHTLNICYDKYYLQSFQFYIPAYLNFFKNFMEFWQNSKKDLIKKLQIEDQFDDQPENLDQDQDQNQSEEQLMYNQQLKVSNYIRQIIMRIQPLILNQNKVISVQSVQIFQLSAPLLFKQRMQVEQHDQNFSTNDANNVIIPDALGAITVEMLNIFKFV</sequence>
<reference evidence="1 2" key="1">
    <citation type="journal article" date="2015" name="Sci. Rep.">
        <title>Genome of the facultative scuticociliatosis pathogen Pseudocohnilembus persalinus provides insight into its virulence through horizontal gene transfer.</title>
        <authorList>
            <person name="Xiong J."/>
            <person name="Wang G."/>
            <person name="Cheng J."/>
            <person name="Tian M."/>
            <person name="Pan X."/>
            <person name="Warren A."/>
            <person name="Jiang C."/>
            <person name="Yuan D."/>
            <person name="Miao W."/>
        </authorList>
    </citation>
    <scope>NUCLEOTIDE SEQUENCE [LARGE SCALE GENOMIC DNA]</scope>
    <source>
        <strain evidence="1">36N120E</strain>
    </source>
</reference>
<evidence type="ECO:0000313" key="1">
    <source>
        <dbReference type="EMBL" id="KRW99076.1"/>
    </source>
</evidence>
<evidence type="ECO:0000313" key="2">
    <source>
        <dbReference type="Proteomes" id="UP000054937"/>
    </source>
</evidence>
<proteinExistence type="predicted"/>
<organism evidence="1 2">
    <name type="scientific">Pseudocohnilembus persalinus</name>
    <name type="common">Ciliate</name>
    <dbReference type="NCBI Taxonomy" id="266149"/>
    <lineage>
        <taxon>Eukaryota</taxon>
        <taxon>Sar</taxon>
        <taxon>Alveolata</taxon>
        <taxon>Ciliophora</taxon>
        <taxon>Intramacronucleata</taxon>
        <taxon>Oligohymenophorea</taxon>
        <taxon>Scuticociliatia</taxon>
        <taxon>Philasterida</taxon>
        <taxon>Pseudocohnilembidae</taxon>
        <taxon>Pseudocohnilembus</taxon>
    </lineage>
</organism>
<dbReference type="OrthoDB" id="10665607at2759"/>
<dbReference type="Proteomes" id="UP000054937">
    <property type="component" value="Unassembled WGS sequence"/>
</dbReference>
<protein>
    <submittedName>
        <fullName evidence="1">Uncharacterized protein</fullName>
    </submittedName>
</protein>
<gene>
    <name evidence="1" type="ORF">PPERSA_11677</name>
</gene>
<dbReference type="AlphaFoldDB" id="A0A0V0QAI1"/>
<name>A0A0V0QAI1_PSEPJ</name>
<dbReference type="InParanoid" id="A0A0V0QAI1"/>